<dbReference type="Pfam" id="PF11074">
    <property type="entry name" value="DUF2779"/>
    <property type="match status" value="1"/>
</dbReference>
<evidence type="ECO:0000313" key="2">
    <source>
        <dbReference type="EMBL" id="MBE6501262.1"/>
    </source>
</evidence>
<evidence type="ECO:0000313" key="3">
    <source>
        <dbReference type="Proteomes" id="UP000783037"/>
    </source>
</evidence>
<dbReference type="Proteomes" id="UP000783037">
    <property type="component" value="Unassembled WGS sequence"/>
</dbReference>
<feature type="domain" description="DUF2779" evidence="1">
    <location>
        <begin position="296"/>
        <end position="422"/>
    </location>
</feature>
<dbReference type="EMBL" id="SUTK01000006">
    <property type="protein sequence ID" value="MBE6501262.1"/>
    <property type="molecule type" value="Genomic_DNA"/>
</dbReference>
<dbReference type="InterPro" id="IPR021301">
    <property type="entry name" value="DUF2779"/>
</dbReference>
<protein>
    <submittedName>
        <fullName evidence="2">DUF2779 domain-containing protein</fullName>
    </submittedName>
</protein>
<dbReference type="RefSeq" id="WP_303738376.1">
    <property type="nucleotide sequence ID" value="NZ_SUTK01000006.1"/>
</dbReference>
<gene>
    <name evidence="2" type="ORF">E7Z79_02340</name>
</gene>
<accession>A0A8T3V400</accession>
<comment type="caution">
    <text evidence="2">The sequence shown here is derived from an EMBL/GenBank/DDBJ whole genome shotgun (WGS) entry which is preliminary data.</text>
</comment>
<sequence>MDKTFLSKSRYCSCVQCVNILWLSKYKPEFGEVESNDSTLETGRKVGELAKCLFGDYKDVPVDENINKRIEKTEKLLQEKPNIITEASFIYDNNFCSVDVLKNDSDGVEIYEVKSSTKIKDIYIDDVAYQYFVLSNIGLNVKKACIVYINNEYIRGKELDINQLFNIEDLTDIVLAKQNEIRDNINKINEFMQEHDSDNQPESHLGKNCFDPYPCAFWDYCTRDLPKPNVFDISGMWKSVQFRKYDEGKVSFEDLENEDINPKYLEQIDFELYEREPKINKDAINSILDNLNYPLYFIDYESCQYAIPELEGTKAYQQIPFQYSLHIIKEECAEIEHKEFLGESNDDNLIRTFAESMIRDMPEDGSVIVYNKAFEATRNKEIGEMYPDLKPEMDRFNANMVDLMVPFRNRDYYTKEMEGSYSIKKVLPALFPNDPELDYSELSLIHKGDEASNAFLSLKDNPPEKEEIIRALLEYCKLDTYAMVKIWEKFIEVTE</sequence>
<evidence type="ECO:0000259" key="1">
    <source>
        <dbReference type="Pfam" id="PF11074"/>
    </source>
</evidence>
<reference evidence="2" key="1">
    <citation type="submission" date="2019-04" db="EMBL/GenBank/DDBJ databases">
        <title>Evolution of Biomass-Degrading Anaerobic Consortia Revealed by Metagenomics.</title>
        <authorList>
            <person name="Peng X."/>
        </authorList>
    </citation>
    <scope>NUCLEOTIDE SEQUENCE</scope>
    <source>
        <strain evidence="2">SIG18</strain>
    </source>
</reference>
<name>A0A8T3V400_9EURY</name>
<organism evidence="2 3">
    <name type="scientific">Methanobrevibacter thaueri</name>
    <dbReference type="NCBI Taxonomy" id="190975"/>
    <lineage>
        <taxon>Archaea</taxon>
        <taxon>Methanobacteriati</taxon>
        <taxon>Methanobacteriota</taxon>
        <taxon>Methanomada group</taxon>
        <taxon>Methanobacteria</taxon>
        <taxon>Methanobacteriales</taxon>
        <taxon>Methanobacteriaceae</taxon>
        <taxon>Methanobrevibacter</taxon>
    </lineage>
</organism>
<proteinExistence type="predicted"/>
<dbReference type="AlphaFoldDB" id="A0A8T3V400"/>